<keyword evidence="2" id="KW-0472">Membrane</keyword>
<keyword evidence="2" id="KW-0812">Transmembrane</keyword>
<feature type="transmembrane region" description="Helical" evidence="2">
    <location>
        <begin position="79"/>
        <end position="98"/>
    </location>
</feature>
<keyword evidence="5" id="KW-1185">Reference proteome</keyword>
<dbReference type="eggNOG" id="ENOG50347DZ">
    <property type="taxonomic scope" value="Bacteria"/>
</dbReference>
<feature type="transmembrane region" description="Helical" evidence="2">
    <location>
        <begin position="118"/>
        <end position="151"/>
    </location>
</feature>
<dbReference type="Pfam" id="PF07331">
    <property type="entry name" value="TctB"/>
    <property type="match status" value="1"/>
</dbReference>
<keyword evidence="2" id="KW-1133">Transmembrane helix</keyword>
<dbReference type="RefSeq" id="WP_005455244.1">
    <property type="nucleotide sequence ID" value="NZ_CM001440.1"/>
</dbReference>
<organism evidence="4 5">
    <name type="scientific">Saccharomonospora cyanea NA-134</name>
    <dbReference type="NCBI Taxonomy" id="882082"/>
    <lineage>
        <taxon>Bacteria</taxon>
        <taxon>Bacillati</taxon>
        <taxon>Actinomycetota</taxon>
        <taxon>Actinomycetes</taxon>
        <taxon>Pseudonocardiales</taxon>
        <taxon>Pseudonocardiaceae</taxon>
        <taxon>Saccharomonospora</taxon>
    </lineage>
</organism>
<name>H5XGL1_9PSEU</name>
<dbReference type="HOGENOM" id="CLU_1601910_0_0_11"/>
<dbReference type="EMBL" id="CM001440">
    <property type="protein sequence ID" value="EHR60550.1"/>
    <property type="molecule type" value="Genomic_DNA"/>
</dbReference>
<feature type="region of interest" description="Disordered" evidence="1">
    <location>
        <begin position="1"/>
        <end position="32"/>
    </location>
</feature>
<evidence type="ECO:0000256" key="1">
    <source>
        <dbReference type="SAM" id="MobiDB-lite"/>
    </source>
</evidence>
<dbReference type="InterPro" id="IPR009936">
    <property type="entry name" value="DUF1468"/>
</dbReference>
<reference evidence="4 5" key="1">
    <citation type="submission" date="2011-11" db="EMBL/GenBank/DDBJ databases">
        <title>The Noncontiguous Finished sequence of Saccharomonospora cyanea NA-134.</title>
        <authorList>
            <consortium name="US DOE Joint Genome Institute"/>
            <person name="Lucas S."/>
            <person name="Han J."/>
            <person name="Lapidus A."/>
            <person name="Cheng J.-F."/>
            <person name="Goodwin L."/>
            <person name="Pitluck S."/>
            <person name="Peters L."/>
            <person name="Ovchinnikova G."/>
            <person name="Lu M."/>
            <person name="Detter J.C."/>
            <person name="Han C."/>
            <person name="Tapia R."/>
            <person name="Land M."/>
            <person name="Hauser L."/>
            <person name="Kyrpides N."/>
            <person name="Ivanova N."/>
            <person name="Pagani I."/>
            <person name="Brambilla E.-M."/>
            <person name="Klenk H.-P."/>
            <person name="Woyke T."/>
        </authorList>
    </citation>
    <scope>NUCLEOTIDE SEQUENCE [LARGE SCALE GENOMIC DNA]</scope>
    <source>
        <strain evidence="4 5">NA-134</strain>
    </source>
</reference>
<sequence>MGRPGQQSAGVDVTGEPDTSTPPTGDVDNDMVTAPRSRPLEIVCASLAVAGTGALVLLARAIELRRETGGIDPRWWPQVLGLVGLALAVLLLLVALVRPPAQRDVEPATRPGWIRLGAAVSLAVVFVVLWPVAGFLPTAPVFLCAATYLFGGRGWKSLVLYPVVLSGLVFLLFHTLLKVPL</sequence>
<accession>H5XGL1</accession>
<dbReference type="Proteomes" id="UP000002791">
    <property type="component" value="Chromosome"/>
</dbReference>
<gene>
    <name evidence="4" type="ORF">SaccyDRAFT_1651</name>
</gene>
<evidence type="ECO:0000313" key="5">
    <source>
        <dbReference type="Proteomes" id="UP000002791"/>
    </source>
</evidence>
<evidence type="ECO:0000259" key="3">
    <source>
        <dbReference type="Pfam" id="PF07331"/>
    </source>
</evidence>
<dbReference type="OrthoDB" id="7950028at2"/>
<feature type="transmembrane region" description="Helical" evidence="2">
    <location>
        <begin position="40"/>
        <end position="59"/>
    </location>
</feature>
<evidence type="ECO:0000256" key="2">
    <source>
        <dbReference type="SAM" id="Phobius"/>
    </source>
</evidence>
<proteinExistence type="predicted"/>
<evidence type="ECO:0000313" key="4">
    <source>
        <dbReference type="EMBL" id="EHR60550.1"/>
    </source>
</evidence>
<feature type="domain" description="DUF1468" evidence="3">
    <location>
        <begin position="45"/>
        <end position="181"/>
    </location>
</feature>
<dbReference type="STRING" id="882082.SaccyDRAFT_1651"/>
<dbReference type="AlphaFoldDB" id="H5XGL1"/>
<feature type="transmembrane region" description="Helical" evidence="2">
    <location>
        <begin position="158"/>
        <end position="177"/>
    </location>
</feature>
<protein>
    <recommendedName>
        <fullName evidence="3">DUF1468 domain-containing protein</fullName>
    </recommendedName>
</protein>